<evidence type="ECO:0000256" key="1">
    <source>
        <dbReference type="ARBA" id="ARBA00004370"/>
    </source>
</evidence>
<dbReference type="RefSeq" id="XP_065650494.1">
    <property type="nucleotide sequence ID" value="XM_065794422.1"/>
</dbReference>
<keyword evidence="4 6" id="KW-0472">Membrane</keyword>
<dbReference type="PROSITE" id="PS50262">
    <property type="entry name" value="G_PROTEIN_RECEP_F1_2"/>
    <property type="match status" value="1"/>
</dbReference>
<gene>
    <name evidence="9" type="primary">LOC136078639</name>
</gene>
<organism evidence="8 9">
    <name type="scientific">Hydra vulgaris</name>
    <name type="common">Hydra</name>
    <name type="synonym">Hydra attenuata</name>
    <dbReference type="NCBI Taxonomy" id="6087"/>
    <lineage>
        <taxon>Eukaryota</taxon>
        <taxon>Metazoa</taxon>
        <taxon>Cnidaria</taxon>
        <taxon>Hydrozoa</taxon>
        <taxon>Hydroidolina</taxon>
        <taxon>Anthoathecata</taxon>
        <taxon>Aplanulata</taxon>
        <taxon>Hydridae</taxon>
        <taxon>Hydra</taxon>
    </lineage>
</organism>
<dbReference type="Gene3D" id="1.20.1070.10">
    <property type="entry name" value="Rhodopsin 7-helix transmembrane proteins"/>
    <property type="match status" value="1"/>
</dbReference>
<keyword evidence="3 6" id="KW-1133">Transmembrane helix</keyword>
<sequence length="390" mass="44605">MTLFPSLQDESYIYATFYCYFGSPFYSIFIIASAWLIVAVTLNRFLMIILPLKARSLCSPNRVYWSIFGLIIFSLVINIPQFLIFKTIRVNETKVVIVTTTFGSSKNFELWLHCIFALLTPWILIAVLNTIVIYYLSVQRKELERMNDDIRYESKLSKKSIQQLRENQVTRTLLVVTFTYLVFLGMQCILKCLWIFEIEKDVETGAWEMFYEFCKLSLIINSSINSLLYCFTGTLFRNELKRMFGCKAGLRRGSTTTNTRNTEIKKQISKFVPLMSVNTVRSFWSTLITNKRKKLSTVTVTSYSIEAYKIANILQKEYHTDQGLSFSDECFYCSSYLKSIGTNTPKSTGTGTPKSTGTDTPKSIGTDTLKSTGTDTTKSTGFFVSQKVLG</sequence>
<reference evidence="9" key="1">
    <citation type="submission" date="2025-08" db="UniProtKB">
        <authorList>
            <consortium name="RefSeq"/>
        </authorList>
    </citation>
    <scope>IDENTIFICATION</scope>
</reference>
<dbReference type="Proteomes" id="UP001652625">
    <property type="component" value="Chromosome 03"/>
</dbReference>
<evidence type="ECO:0000256" key="5">
    <source>
        <dbReference type="SAM" id="MobiDB-lite"/>
    </source>
</evidence>
<dbReference type="CDD" id="cd14978">
    <property type="entry name" value="7tmA_FMRFamide_R-like"/>
    <property type="match status" value="1"/>
</dbReference>
<evidence type="ECO:0000256" key="3">
    <source>
        <dbReference type="ARBA" id="ARBA00022989"/>
    </source>
</evidence>
<accession>A0ABM4BN33</accession>
<feature type="transmembrane region" description="Helical" evidence="6">
    <location>
        <begin position="110"/>
        <end position="136"/>
    </location>
</feature>
<evidence type="ECO:0000259" key="7">
    <source>
        <dbReference type="PROSITE" id="PS50262"/>
    </source>
</evidence>
<evidence type="ECO:0000313" key="9">
    <source>
        <dbReference type="RefSeq" id="XP_065650494.1"/>
    </source>
</evidence>
<keyword evidence="2 6" id="KW-0812">Transmembrane</keyword>
<comment type="subcellular location">
    <subcellularLocation>
        <location evidence="1">Membrane</location>
    </subcellularLocation>
</comment>
<feature type="region of interest" description="Disordered" evidence="5">
    <location>
        <begin position="344"/>
        <end position="372"/>
    </location>
</feature>
<dbReference type="InterPro" id="IPR000276">
    <property type="entry name" value="GPCR_Rhodpsn"/>
</dbReference>
<name>A0ABM4BN33_HYDVU</name>
<proteinExistence type="predicted"/>
<dbReference type="PANTHER" id="PTHR46641">
    <property type="entry name" value="FMRFAMIDE RECEPTOR-RELATED"/>
    <property type="match status" value="1"/>
</dbReference>
<feature type="transmembrane region" description="Helical" evidence="6">
    <location>
        <begin position="63"/>
        <end position="84"/>
    </location>
</feature>
<evidence type="ECO:0000256" key="4">
    <source>
        <dbReference type="ARBA" id="ARBA00023136"/>
    </source>
</evidence>
<dbReference type="InterPro" id="IPR052954">
    <property type="entry name" value="GPCR-Ligand_Int"/>
</dbReference>
<evidence type="ECO:0000313" key="8">
    <source>
        <dbReference type="Proteomes" id="UP001652625"/>
    </source>
</evidence>
<dbReference type="Pfam" id="PF00001">
    <property type="entry name" value="7tm_1"/>
    <property type="match status" value="1"/>
</dbReference>
<keyword evidence="8" id="KW-1185">Reference proteome</keyword>
<feature type="transmembrane region" description="Helical" evidence="6">
    <location>
        <begin position="216"/>
        <end position="236"/>
    </location>
</feature>
<evidence type="ECO:0000256" key="2">
    <source>
        <dbReference type="ARBA" id="ARBA00022692"/>
    </source>
</evidence>
<feature type="transmembrane region" description="Helical" evidence="6">
    <location>
        <begin position="173"/>
        <end position="196"/>
    </location>
</feature>
<protein>
    <submittedName>
        <fullName evidence="9">G-protein coupled receptor daf-37-like</fullName>
    </submittedName>
</protein>
<evidence type="ECO:0000256" key="6">
    <source>
        <dbReference type="SAM" id="Phobius"/>
    </source>
</evidence>
<dbReference type="SUPFAM" id="SSF81321">
    <property type="entry name" value="Family A G protein-coupled receptor-like"/>
    <property type="match status" value="1"/>
</dbReference>
<dbReference type="PROSITE" id="PS00237">
    <property type="entry name" value="G_PROTEIN_RECEP_F1_1"/>
    <property type="match status" value="1"/>
</dbReference>
<dbReference type="InterPro" id="IPR017452">
    <property type="entry name" value="GPCR_Rhodpsn_7TM"/>
</dbReference>
<feature type="transmembrane region" description="Helical" evidence="6">
    <location>
        <begin position="12"/>
        <end position="42"/>
    </location>
</feature>
<dbReference type="GeneID" id="136078639"/>
<feature type="domain" description="G-protein coupled receptors family 1 profile" evidence="7">
    <location>
        <begin position="1"/>
        <end position="229"/>
    </location>
</feature>